<organism evidence="1 2">
    <name type="scientific">Sinorhizobium mexicanum</name>
    <dbReference type="NCBI Taxonomy" id="375549"/>
    <lineage>
        <taxon>Bacteria</taxon>
        <taxon>Pseudomonadati</taxon>
        <taxon>Pseudomonadota</taxon>
        <taxon>Alphaproteobacteria</taxon>
        <taxon>Hyphomicrobiales</taxon>
        <taxon>Rhizobiaceae</taxon>
        <taxon>Sinorhizobium/Ensifer group</taxon>
        <taxon>Sinorhizobium</taxon>
    </lineage>
</organism>
<reference evidence="1 2" key="1">
    <citation type="submission" date="2019-06" db="EMBL/GenBank/DDBJ databases">
        <title>Complete genome sequence of Ensifer mexicanus ITTG R7 isolated from nodules of Acacia angustissima (Mill.) Kuntze.</title>
        <authorList>
            <person name="Rincon-Rosales R."/>
            <person name="Rogel M.A."/>
            <person name="Guerrero G."/>
            <person name="Rincon-Molina C.I."/>
            <person name="Lopez-Lopez A."/>
            <person name="Martinez-Romero E."/>
        </authorList>
    </citation>
    <scope>NUCLEOTIDE SEQUENCE [LARGE SCALE GENOMIC DNA]</scope>
    <source>
        <strain evidence="1 2">ITTG R7</strain>
    </source>
</reference>
<dbReference type="KEGG" id="emx:FKV68_12795"/>
<dbReference type="InterPro" id="IPR036465">
    <property type="entry name" value="vWFA_dom_sf"/>
</dbReference>
<evidence type="ECO:0000313" key="2">
    <source>
        <dbReference type="Proteomes" id="UP000510721"/>
    </source>
</evidence>
<dbReference type="RefSeq" id="WP_180938164.1">
    <property type="nucleotide sequence ID" value="NZ_CP041238.1"/>
</dbReference>
<dbReference type="Pfam" id="PF06707">
    <property type="entry name" value="DUF1194"/>
    <property type="match status" value="1"/>
</dbReference>
<dbReference type="Proteomes" id="UP000510721">
    <property type="component" value="Chromosome"/>
</dbReference>
<name>A0A859QP98_9HYPH</name>
<accession>A0A859QP98</accession>
<evidence type="ECO:0000313" key="1">
    <source>
        <dbReference type="EMBL" id="QLL62256.1"/>
    </source>
</evidence>
<protein>
    <submittedName>
        <fullName evidence="1">DUF1194 domain-containing protein</fullName>
    </submittedName>
</protein>
<dbReference type="EMBL" id="CP041238">
    <property type="protein sequence ID" value="QLL62256.1"/>
    <property type="molecule type" value="Genomic_DNA"/>
</dbReference>
<proteinExistence type="predicted"/>
<dbReference type="InterPro" id="IPR010607">
    <property type="entry name" value="DUF1194"/>
</dbReference>
<dbReference type="Gene3D" id="3.40.50.410">
    <property type="entry name" value="von Willebrand factor, type A domain"/>
    <property type="match status" value="1"/>
</dbReference>
<gene>
    <name evidence="1" type="ORF">FKV68_12795</name>
</gene>
<sequence>MLRVLALILFLTGIPMQAAAAPPDAAPSDVDLELVLAVDMSGSMDMEEARVQRLGYLEALRHPDFLNAIKGGYLGRIAISYFEWAGLVNEDSVLDWQVIADAGDVQAFTARLESRPVGTRRGTSISNAILFGTNLIESNAYSGARRVLDLSGDGQNNTGPLVAPARAAALARGIVINGLAILIRPPNLGVPLDQYYSECVIGGPGSFMIPVHEPEDFAVAVRQKLLLEVSARTLRLAPRPVAATPAVDCLIGERLNPNFIERVFPELNR</sequence>
<dbReference type="AlphaFoldDB" id="A0A859QP98"/>
<dbReference type="SUPFAM" id="SSF53300">
    <property type="entry name" value="vWA-like"/>
    <property type="match status" value="1"/>
</dbReference>
<keyword evidence="2" id="KW-1185">Reference proteome</keyword>